<organism evidence="8 9">
    <name type="scientific">Microbacterium aoyamense</name>
    <dbReference type="NCBI Taxonomy" id="344166"/>
    <lineage>
        <taxon>Bacteria</taxon>
        <taxon>Bacillati</taxon>
        <taxon>Actinomycetota</taxon>
        <taxon>Actinomycetes</taxon>
        <taxon>Micrococcales</taxon>
        <taxon>Microbacteriaceae</taxon>
        <taxon>Microbacterium</taxon>
    </lineage>
</organism>
<dbReference type="EMBL" id="BAAAOF010000005">
    <property type="protein sequence ID" value="GAA1932975.1"/>
    <property type="molecule type" value="Genomic_DNA"/>
</dbReference>
<feature type="transmembrane region" description="Helical" evidence="5">
    <location>
        <begin position="174"/>
        <end position="196"/>
    </location>
</feature>
<comment type="caution">
    <text evidence="8">The sequence shown here is derived from an EMBL/GenBank/DDBJ whole genome shotgun (WGS) entry which is preliminary data.</text>
</comment>
<dbReference type="RefSeq" id="WP_248147644.1">
    <property type="nucleotide sequence ID" value="NZ_BAAAOF010000005.1"/>
</dbReference>
<evidence type="ECO:0000313" key="8">
    <source>
        <dbReference type="EMBL" id="GAA1932975.1"/>
    </source>
</evidence>
<dbReference type="SUPFAM" id="SSF81296">
    <property type="entry name" value="E set domains"/>
    <property type="match status" value="1"/>
</dbReference>
<keyword evidence="5" id="KW-0472">Membrane</keyword>
<dbReference type="Gene3D" id="2.60.40.1220">
    <property type="match status" value="1"/>
</dbReference>
<dbReference type="InterPro" id="IPR014756">
    <property type="entry name" value="Ig_E-set"/>
</dbReference>
<dbReference type="PANTHER" id="PTHR34820:SF4">
    <property type="entry name" value="INNER MEMBRANE PROTEIN YEBZ"/>
    <property type="match status" value="1"/>
</dbReference>
<protein>
    <submittedName>
        <fullName evidence="8">Copper resistance protein CopC</fullName>
    </submittedName>
</protein>
<feature type="chain" id="PRO_5045436834" evidence="6">
    <location>
        <begin position="38"/>
        <end position="223"/>
    </location>
</feature>
<evidence type="ECO:0000259" key="7">
    <source>
        <dbReference type="Pfam" id="PF04234"/>
    </source>
</evidence>
<sequence length="223" mass="22465">MPRHSRSPRSFARLASAALAAAVLTFGGLLIASPASAHDELIGSDPMPGQEMPASPAQLTLTFSGNISDAEGASVVEVSDASGAIPVSDLVTTDNVLIVVLDGTASGAVTVLWKVVSSDGHPISGEFDFTVAGAPTASPTPTPSPTETAIAPVETTTPTPTAAPEPEDSTFSSAWPWVIGGLVVVGAMGAVVFLLVTRAREQKALAEARAKALSGGTEPPAEQ</sequence>
<dbReference type="PANTHER" id="PTHR34820">
    <property type="entry name" value="INNER MEMBRANE PROTEIN YEBZ"/>
    <property type="match status" value="1"/>
</dbReference>
<keyword evidence="4" id="KW-0186">Copper</keyword>
<keyword evidence="5" id="KW-1133">Transmembrane helix</keyword>
<dbReference type="InterPro" id="IPR014755">
    <property type="entry name" value="Cu-Rt/internalin_Ig-like"/>
</dbReference>
<evidence type="ECO:0000256" key="6">
    <source>
        <dbReference type="SAM" id="SignalP"/>
    </source>
</evidence>
<evidence type="ECO:0000256" key="1">
    <source>
        <dbReference type="ARBA" id="ARBA00004196"/>
    </source>
</evidence>
<evidence type="ECO:0000256" key="4">
    <source>
        <dbReference type="ARBA" id="ARBA00023008"/>
    </source>
</evidence>
<keyword evidence="9" id="KW-1185">Reference proteome</keyword>
<reference evidence="9" key="1">
    <citation type="journal article" date="2019" name="Int. J. Syst. Evol. Microbiol.">
        <title>The Global Catalogue of Microorganisms (GCM) 10K type strain sequencing project: providing services to taxonomists for standard genome sequencing and annotation.</title>
        <authorList>
            <consortium name="The Broad Institute Genomics Platform"/>
            <consortium name="The Broad Institute Genome Sequencing Center for Infectious Disease"/>
            <person name="Wu L."/>
            <person name="Ma J."/>
        </authorList>
    </citation>
    <scope>NUCLEOTIDE SEQUENCE [LARGE SCALE GENOMIC DNA]</scope>
    <source>
        <strain evidence="9">JCM 14900</strain>
    </source>
</reference>
<dbReference type="InterPro" id="IPR007348">
    <property type="entry name" value="CopC_dom"/>
</dbReference>
<evidence type="ECO:0000313" key="9">
    <source>
        <dbReference type="Proteomes" id="UP001501343"/>
    </source>
</evidence>
<comment type="subcellular location">
    <subcellularLocation>
        <location evidence="1">Cell envelope</location>
    </subcellularLocation>
</comment>
<evidence type="ECO:0000256" key="3">
    <source>
        <dbReference type="ARBA" id="ARBA00022729"/>
    </source>
</evidence>
<dbReference type="Pfam" id="PF04234">
    <property type="entry name" value="CopC"/>
    <property type="match status" value="1"/>
</dbReference>
<dbReference type="Proteomes" id="UP001501343">
    <property type="component" value="Unassembled WGS sequence"/>
</dbReference>
<name>A0ABP5B5Z0_9MICO</name>
<accession>A0ABP5B5Z0</accession>
<feature type="domain" description="CopC" evidence="7">
    <location>
        <begin position="38"/>
        <end position="131"/>
    </location>
</feature>
<keyword evidence="5" id="KW-0812">Transmembrane</keyword>
<feature type="signal peptide" evidence="6">
    <location>
        <begin position="1"/>
        <end position="37"/>
    </location>
</feature>
<evidence type="ECO:0000256" key="5">
    <source>
        <dbReference type="SAM" id="Phobius"/>
    </source>
</evidence>
<keyword evidence="2" id="KW-0479">Metal-binding</keyword>
<dbReference type="InterPro" id="IPR032694">
    <property type="entry name" value="CopC/D"/>
</dbReference>
<evidence type="ECO:0000256" key="2">
    <source>
        <dbReference type="ARBA" id="ARBA00022723"/>
    </source>
</evidence>
<gene>
    <name evidence="8" type="ORF">GCM10009775_26250</name>
</gene>
<proteinExistence type="predicted"/>
<keyword evidence="3 6" id="KW-0732">Signal</keyword>